<dbReference type="Proteomes" id="UP000294743">
    <property type="component" value="Unassembled WGS sequence"/>
</dbReference>
<evidence type="ECO:0000313" key="11">
    <source>
        <dbReference type="EMBL" id="TDW24853.1"/>
    </source>
</evidence>
<dbReference type="Gene3D" id="3.40.630.10">
    <property type="entry name" value="Zn peptidases"/>
    <property type="match status" value="1"/>
</dbReference>
<keyword evidence="7 9" id="KW-0862">Zinc</keyword>
<evidence type="ECO:0000313" key="12">
    <source>
        <dbReference type="Proteomes" id="UP000294743"/>
    </source>
</evidence>
<keyword evidence="3 9" id="KW-0031">Aminopeptidase</keyword>
<comment type="similarity">
    <text evidence="2 9">Belongs to the peptidase M18 family.</text>
</comment>
<dbReference type="CDD" id="cd05658">
    <property type="entry name" value="M18_DAP"/>
    <property type="match status" value="1"/>
</dbReference>
<protein>
    <recommendedName>
        <fullName evidence="10">M18 family aminopeptidase</fullName>
        <ecNumber evidence="10">3.4.11.-</ecNumber>
    </recommendedName>
</protein>
<dbReference type="GO" id="GO:0006508">
    <property type="term" value="P:proteolysis"/>
    <property type="evidence" value="ECO:0007669"/>
    <property type="project" value="UniProtKB-KW"/>
</dbReference>
<evidence type="ECO:0000256" key="8">
    <source>
        <dbReference type="ARBA" id="ARBA00023049"/>
    </source>
</evidence>
<comment type="caution">
    <text evidence="11">The sequence shown here is derived from an EMBL/GenBank/DDBJ whole genome shotgun (WGS) entry which is preliminary data.</text>
</comment>
<accession>A0A4R8A2S1</accession>
<keyword evidence="8 9" id="KW-0482">Metalloprotease</keyword>
<dbReference type="InterPro" id="IPR001948">
    <property type="entry name" value="Peptidase_M18"/>
</dbReference>
<dbReference type="GO" id="GO:0005737">
    <property type="term" value="C:cytoplasm"/>
    <property type="evidence" value="ECO:0007669"/>
    <property type="project" value="UniProtKB-ARBA"/>
</dbReference>
<evidence type="ECO:0000256" key="1">
    <source>
        <dbReference type="ARBA" id="ARBA00001947"/>
    </source>
</evidence>
<keyword evidence="6 9" id="KW-0378">Hydrolase</keyword>
<dbReference type="Pfam" id="PF02127">
    <property type="entry name" value="Peptidase_M18"/>
    <property type="match status" value="1"/>
</dbReference>
<keyword evidence="12" id="KW-1185">Reference proteome</keyword>
<dbReference type="NCBIfam" id="NF002759">
    <property type="entry name" value="PRK02813.1"/>
    <property type="match status" value="1"/>
</dbReference>
<dbReference type="EMBL" id="SODD01000007">
    <property type="protein sequence ID" value="TDW24853.1"/>
    <property type="molecule type" value="Genomic_DNA"/>
</dbReference>
<dbReference type="InterPro" id="IPR023358">
    <property type="entry name" value="Peptidase_M18_dom2"/>
</dbReference>
<dbReference type="Gene3D" id="2.30.250.10">
    <property type="entry name" value="Aminopeptidase i, Domain 2"/>
    <property type="match status" value="1"/>
</dbReference>
<dbReference type="GO" id="GO:0004177">
    <property type="term" value="F:aminopeptidase activity"/>
    <property type="evidence" value="ECO:0007669"/>
    <property type="project" value="UniProtKB-KW"/>
</dbReference>
<keyword evidence="5 9" id="KW-0479">Metal-binding</keyword>
<sequence>MSDNKELLHFLEKSKTQFHAIHEIKQILDTNNYVELKEQDRWDLKKGGKYYTTRNGSAIIAFQVGEQIDDLHFQVSAAHSDSPTWKVKEHAQLKAGPYVQLNTEGYGGMLIAPWFDRPLSLAGRVLVKEGNKVVSKLIDIDRDLLIIPNVAIHLNREANNGYKYNNQIDLMPLLAMDNKDDAMYLKMIAQAAGVKVEDVVSHDMYLYNRTKPTTFGYNNEFIASGKIDNLQSAFTTLQGFIAGKNDQAINVYSVFDNEEVGSATRMGAGGTLLYDVLQRVVTNLGYTSEDYYQAVAKSFMLSVDNGHAIHPNHPEFSDKNNHPVLNGGVVIKYNANQKYTTDGLSAAAFMSLCKENNIPYQPYANRSDMPGGSTLGSISSTNVGMLAVDLGLAQLAMHSSYESAGAKDPQHMIDACKAFFSTNMIVSDEGVQVG</sequence>
<dbReference type="GO" id="GO:0008237">
    <property type="term" value="F:metallopeptidase activity"/>
    <property type="evidence" value="ECO:0007669"/>
    <property type="project" value="UniProtKB-KW"/>
</dbReference>
<keyword evidence="4 9" id="KW-0645">Protease</keyword>
<evidence type="ECO:0000256" key="4">
    <source>
        <dbReference type="ARBA" id="ARBA00022670"/>
    </source>
</evidence>
<dbReference type="AlphaFoldDB" id="A0A4R8A2S1"/>
<dbReference type="RefSeq" id="WP_134168415.1">
    <property type="nucleotide sequence ID" value="NZ_SODD01000007.1"/>
</dbReference>
<dbReference type="SUPFAM" id="SSF101821">
    <property type="entry name" value="Aminopeptidase/glucanase lid domain"/>
    <property type="match status" value="1"/>
</dbReference>
<dbReference type="PRINTS" id="PR00932">
    <property type="entry name" value="AMINO1PTASE"/>
</dbReference>
<comment type="cofactor">
    <cofactor evidence="1 10">
        <name>Zn(2+)</name>
        <dbReference type="ChEBI" id="CHEBI:29105"/>
    </cofactor>
</comment>
<dbReference type="OrthoDB" id="9764268at2"/>
<organism evidence="11 12">
    <name type="scientific">Breznakia blatticola</name>
    <dbReference type="NCBI Taxonomy" id="1754012"/>
    <lineage>
        <taxon>Bacteria</taxon>
        <taxon>Bacillati</taxon>
        <taxon>Bacillota</taxon>
        <taxon>Erysipelotrichia</taxon>
        <taxon>Erysipelotrichales</taxon>
        <taxon>Erysipelotrichaceae</taxon>
        <taxon>Breznakia</taxon>
    </lineage>
</organism>
<name>A0A4R8A2S1_9FIRM</name>
<proteinExistence type="inferred from homology"/>
<evidence type="ECO:0000256" key="2">
    <source>
        <dbReference type="ARBA" id="ARBA00008290"/>
    </source>
</evidence>
<evidence type="ECO:0000256" key="7">
    <source>
        <dbReference type="ARBA" id="ARBA00022833"/>
    </source>
</evidence>
<gene>
    <name evidence="11" type="ORF">EDD63_1074</name>
</gene>
<evidence type="ECO:0000256" key="3">
    <source>
        <dbReference type="ARBA" id="ARBA00022438"/>
    </source>
</evidence>
<evidence type="ECO:0000256" key="9">
    <source>
        <dbReference type="RuleBase" id="RU004386"/>
    </source>
</evidence>
<evidence type="ECO:0000256" key="5">
    <source>
        <dbReference type="ARBA" id="ARBA00022723"/>
    </source>
</evidence>
<reference evidence="11 12" key="1">
    <citation type="submission" date="2019-03" db="EMBL/GenBank/DDBJ databases">
        <title>Genomic Encyclopedia of Type Strains, Phase IV (KMG-IV): sequencing the most valuable type-strain genomes for metagenomic binning, comparative biology and taxonomic classification.</title>
        <authorList>
            <person name="Goeker M."/>
        </authorList>
    </citation>
    <scope>NUCLEOTIDE SEQUENCE [LARGE SCALE GENOMIC DNA]</scope>
    <source>
        <strain evidence="11 12">DSM 28867</strain>
    </source>
</reference>
<evidence type="ECO:0000256" key="10">
    <source>
        <dbReference type="RuleBase" id="RU004387"/>
    </source>
</evidence>
<evidence type="ECO:0000256" key="6">
    <source>
        <dbReference type="ARBA" id="ARBA00022801"/>
    </source>
</evidence>
<dbReference type="EC" id="3.4.11.-" evidence="10"/>
<dbReference type="PANTHER" id="PTHR28570">
    <property type="entry name" value="ASPARTYL AMINOPEPTIDASE"/>
    <property type="match status" value="1"/>
</dbReference>
<dbReference type="SUPFAM" id="SSF53187">
    <property type="entry name" value="Zn-dependent exopeptidases"/>
    <property type="match status" value="1"/>
</dbReference>
<dbReference type="PANTHER" id="PTHR28570:SF3">
    <property type="entry name" value="ASPARTYL AMINOPEPTIDASE"/>
    <property type="match status" value="1"/>
</dbReference>
<dbReference type="GO" id="GO:0008270">
    <property type="term" value="F:zinc ion binding"/>
    <property type="evidence" value="ECO:0007669"/>
    <property type="project" value="InterPro"/>
</dbReference>